<dbReference type="EnsemblProtists" id="EKX38703">
    <property type="protein sequence ID" value="EKX38703"/>
    <property type="gene ID" value="GUITHDRAFT_144091"/>
</dbReference>
<accession>L1IR17</accession>
<feature type="region of interest" description="Disordered" evidence="1">
    <location>
        <begin position="1"/>
        <end position="21"/>
    </location>
</feature>
<reference evidence="4" key="2">
    <citation type="submission" date="2012-11" db="EMBL/GenBank/DDBJ databases">
        <authorList>
            <person name="Kuo A."/>
            <person name="Curtis B.A."/>
            <person name="Tanifuji G."/>
            <person name="Burki F."/>
            <person name="Gruber A."/>
            <person name="Irimia M."/>
            <person name="Maruyama S."/>
            <person name="Arias M.C."/>
            <person name="Ball S.G."/>
            <person name="Gile G.H."/>
            <person name="Hirakawa Y."/>
            <person name="Hopkins J.F."/>
            <person name="Rensing S.A."/>
            <person name="Schmutz J."/>
            <person name="Symeonidi A."/>
            <person name="Elias M."/>
            <person name="Eveleigh R.J."/>
            <person name="Herman E.K."/>
            <person name="Klute M.J."/>
            <person name="Nakayama T."/>
            <person name="Obornik M."/>
            <person name="Reyes-Prieto A."/>
            <person name="Armbrust E.V."/>
            <person name="Aves S.J."/>
            <person name="Beiko R.G."/>
            <person name="Coutinho P."/>
            <person name="Dacks J.B."/>
            <person name="Durnford D.G."/>
            <person name="Fast N.M."/>
            <person name="Green B.R."/>
            <person name="Grisdale C."/>
            <person name="Hempe F."/>
            <person name="Henrissat B."/>
            <person name="Hoppner M.P."/>
            <person name="Ishida K.-I."/>
            <person name="Kim E."/>
            <person name="Koreny L."/>
            <person name="Kroth P.G."/>
            <person name="Liu Y."/>
            <person name="Malik S.-B."/>
            <person name="Maier U.G."/>
            <person name="McRose D."/>
            <person name="Mock T."/>
            <person name="Neilson J.A."/>
            <person name="Onodera N.T."/>
            <person name="Poole A.M."/>
            <person name="Pritham E.J."/>
            <person name="Richards T.A."/>
            <person name="Rocap G."/>
            <person name="Roy S.W."/>
            <person name="Sarai C."/>
            <person name="Schaack S."/>
            <person name="Shirato S."/>
            <person name="Slamovits C.H."/>
            <person name="Spencer D.F."/>
            <person name="Suzuki S."/>
            <person name="Worden A.Z."/>
            <person name="Zauner S."/>
            <person name="Barry K."/>
            <person name="Bell C."/>
            <person name="Bharti A.K."/>
            <person name="Crow J.A."/>
            <person name="Grimwood J."/>
            <person name="Kramer R."/>
            <person name="Lindquist E."/>
            <person name="Lucas S."/>
            <person name="Salamov A."/>
            <person name="McFadden G.I."/>
            <person name="Lane C.E."/>
            <person name="Keeling P.J."/>
            <person name="Gray M.W."/>
            <person name="Grigoriev I.V."/>
            <person name="Archibald J.M."/>
        </authorList>
    </citation>
    <scope>NUCLEOTIDE SEQUENCE</scope>
    <source>
        <strain evidence="4">CCMP2712</strain>
    </source>
</reference>
<dbReference type="Proteomes" id="UP000011087">
    <property type="component" value="Unassembled WGS sequence"/>
</dbReference>
<dbReference type="EMBL" id="JH993046">
    <property type="protein sequence ID" value="EKX38703.1"/>
    <property type="molecule type" value="Genomic_DNA"/>
</dbReference>
<evidence type="ECO:0000313" key="2">
    <source>
        <dbReference type="EMBL" id="EKX38703.1"/>
    </source>
</evidence>
<feature type="compositionally biased region" description="Low complexity" evidence="1">
    <location>
        <begin position="143"/>
        <end position="161"/>
    </location>
</feature>
<dbReference type="RefSeq" id="XP_005825683.1">
    <property type="nucleotide sequence ID" value="XM_005825626.1"/>
</dbReference>
<proteinExistence type="predicted"/>
<dbReference type="AlphaFoldDB" id="L1IR17"/>
<dbReference type="GeneID" id="17295420"/>
<evidence type="ECO:0000313" key="4">
    <source>
        <dbReference type="Proteomes" id="UP000011087"/>
    </source>
</evidence>
<evidence type="ECO:0000313" key="3">
    <source>
        <dbReference type="EnsemblProtists" id="EKX38703"/>
    </source>
</evidence>
<reference evidence="2 4" key="1">
    <citation type="journal article" date="2012" name="Nature">
        <title>Algal genomes reveal evolutionary mosaicism and the fate of nucleomorphs.</title>
        <authorList>
            <consortium name="DOE Joint Genome Institute"/>
            <person name="Curtis B.A."/>
            <person name="Tanifuji G."/>
            <person name="Burki F."/>
            <person name="Gruber A."/>
            <person name="Irimia M."/>
            <person name="Maruyama S."/>
            <person name="Arias M.C."/>
            <person name="Ball S.G."/>
            <person name="Gile G.H."/>
            <person name="Hirakawa Y."/>
            <person name="Hopkins J.F."/>
            <person name="Kuo A."/>
            <person name="Rensing S.A."/>
            <person name="Schmutz J."/>
            <person name="Symeonidi A."/>
            <person name="Elias M."/>
            <person name="Eveleigh R.J."/>
            <person name="Herman E.K."/>
            <person name="Klute M.J."/>
            <person name="Nakayama T."/>
            <person name="Obornik M."/>
            <person name="Reyes-Prieto A."/>
            <person name="Armbrust E.V."/>
            <person name="Aves S.J."/>
            <person name="Beiko R.G."/>
            <person name="Coutinho P."/>
            <person name="Dacks J.B."/>
            <person name="Durnford D.G."/>
            <person name="Fast N.M."/>
            <person name="Green B.R."/>
            <person name="Grisdale C.J."/>
            <person name="Hempel F."/>
            <person name="Henrissat B."/>
            <person name="Hoppner M.P."/>
            <person name="Ishida K."/>
            <person name="Kim E."/>
            <person name="Koreny L."/>
            <person name="Kroth P.G."/>
            <person name="Liu Y."/>
            <person name="Malik S.B."/>
            <person name="Maier U.G."/>
            <person name="McRose D."/>
            <person name="Mock T."/>
            <person name="Neilson J.A."/>
            <person name="Onodera N.T."/>
            <person name="Poole A.M."/>
            <person name="Pritham E.J."/>
            <person name="Richards T.A."/>
            <person name="Rocap G."/>
            <person name="Roy S.W."/>
            <person name="Sarai C."/>
            <person name="Schaack S."/>
            <person name="Shirato S."/>
            <person name="Slamovits C.H."/>
            <person name="Spencer D.F."/>
            <person name="Suzuki S."/>
            <person name="Worden A.Z."/>
            <person name="Zauner S."/>
            <person name="Barry K."/>
            <person name="Bell C."/>
            <person name="Bharti A.K."/>
            <person name="Crow J.A."/>
            <person name="Grimwood J."/>
            <person name="Kramer R."/>
            <person name="Lindquist E."/>
            <person name="Lucas S."/>
            <person name="Salamov A."/>
            <person name="McFadden G.I."/>
            <person name="Lane C.E."/>
            <person name="Keeling P.J."/>
            <person name="Gray M.W."/>
            <person name="Grigoriev I.V."/>
            <person name="Archibald J.M."/>
        </authorList>
    </citation>
    <scope>NUCLEOTIDE SEQUENCE</scope>
    <source>
        <strain evidence="2 4">CCMP2712</strain>
    </source>
</reference>
<feature type="region of interest" description="Disordered" evidence="1">
    <location>
        <begin position="100"/>
        <end position="241"/>
    </location>
</feature>
<protein>
    <submittedName>
        <fullName evidence="2 3">Uncharacterized protein</fullName>
    </submittedName>
</protein>
<organism evidence="2">
    <name type="scientific">Guillardia theta (strain CCMP2712)</name>
    <name type="common">Cryptophyte</name>
    <dbReference type="NCBI Taxonomy" id="905079"/>
    <lineage>
        <taxon>Eukaryota</taxon>
        <taxon>Cryptophyceae</taxon>
        <taxon>Pyrenomonadales</taxon>
        <taxon>Geminigeraceae</taxon>
        <taxon>Guillardia</taxon>
    </lineage>
</organism>
<feature type="compositionally biased region" description="Basic and acidic residues" evidence="1">
    <location>
        <begin position="100"/>
        <end position="120"/>
    </location>
</feature>
<name>L1IR17_GUITC</name>
<dbReference type="KEGG" id="gtt:GUITHDRAFT_144091"/>
<dbReference type="HOGENOM" id="CLU_1153572_0_0_1"/>
<reference evidence="3" key="3">
    <citation type="submission" date="2015-06" db="UniProtKB">
        <authorList>
            <consortium name="EnsemblProtists"/>
        </authorList>
    </citation>
    <scope>IDENTIFICATION</scope>
</reference>
<evidence type="ECO:0000256" key="1">
    <source>
        <dbReference type="SAM" id="MobiDB-lite"/>
    </source>
</evidence>
<sequence>MAEKKKQREKNDKEKARKRTDFAKLLKPKVKEKILKYLRSLAPPLPDDIDSEEAKEFQLTDDELLGGLRDEVLNISSIEELDDTITSKKSQREYMIEKQQKIMKMPEAEEENIDKRIIKEAEEELEEESSNLDGEEDQDQDQDQNGNQSSDEVSSPSQQSSADNVGKKDVSSVSLQEDPDNPNRSANPFTAIPADDLFESDGESSRKIGSKRGPKLSRSQKKKKLTNSKTFYDNLDIERNL</sequence>
<keyword evidence="4" id="KW-1185">Reference proteome</keyword>
<dbReference type="PaxDb" id="55529-EKX38703"/>
<feature type="compositionally biased region" description="Acidic residues" evidence="1">
    <location>
        <begin position="121"/>
        <end position="142"/>
    </location>
</feature>
<feature type="compositionally biased region" description="Basic residues" evidence="1">
    <location>
        <begin position="208"/>
        <end position="226"/>
    </location>
</feature>
<gene>
    <name evidence="2" type="ORF">GUITHDRAFT_144091</name>
</gene>